<sequence length="54" mass="5950">MSGEECRACKWVAVGLPLCLSGYIVYAAKQQYSRYTGAKRWIYLSLCGGLSLGK</sequence>
<comment type="caution">
    <text evidence="1">The sequence shown here is derived from an EMBL/GenBank/DDBJ whole genome shotgun (WGS) entry which is preliminary data.</text>
</comment>
<dbReference type="AlphaFoldDB" id="A0A8E0S5B8"/>
<evidence type="ECO:0000313" key="1">
    <source>
        <dbReference type="EMBL" id="KAA0198358.1"/>
    </source>
</evidence>
<name>A0A8E0S5B8_9TREM</name>
<keyword evidence="2" id="KW-1185">Reference proteome</keyword>
<gene>
    <name evidence="1" type="ORF">FBUS_10694</name>
</gene>
<organism evidence="1 2">
    <name type="scientific">Fasciolopsis buskii</name>
    <dbReference type="NCBI Taxonomy" id="27845"/>
    <lineage>
        <taxon>Eukaryota</taxon>
        <taxon>Metazoa</taxon>
        <taxon>Spiralia</taxon>
        <taxon>Lophotrochozoa</taxon>
        <taxon>Platyhelminthes</taxon>
        <taxon>Trematoda</taxon>
        <taxon>Digenea</taxon>
        <taxon>Plagiorchiida</taxon>
        <taxon>Echinostomata</taxon>
        <taxon>Echinostomatoidea</taxon>
        <taxon>Fasciolidae</taxon>
        <taxon>Fasciolopsis</taxon>
    </lineage>
</organism>
<dbReference type="Proteomes" id="UP000728185">
    <property type="component" value="Unassembled WGS sequence"/>
</dbReference>
<reference evidence="1" key="1">
    <citation type="submission" date="2019-05" db="EMBL/GenBank/DDBJ databases">
        <title>Annotation for the trematode Fasciolopsis buski.</title>
        <authorList>
            <person name="Choi Y.-J."/>
        </authorList>
    </citation>
    <scope>NUCLEOTIDE SEQUENCE</scope>
    <source>
        <strain evidence="1">HT</strain>
        <tissue evidence="1">Whole worm</tissue>
    </source>
</reference>
<proteinExistence type="predicted"/>
<dbReference type="EMBL" id="LUCM01001800">
    <property type="protein sequence ID" value="KAA0198358.1"/>
    <property type="molecule type" value="Genomic_DNA"/>
</dbReference>
<dbReference type="OrthoDB" id="6604875at2759"/>
<evidence type="ECO:0000313" key="2">
    <source>
        <dbReference type="Proteomes" id="UP000728185"/>
    </source>
</evidence>
<protein>
    <submittedName>
        <fullName evidence="1">Uncharacterized protein</fullName>
    </submittedName>
</protein>
<accession>A0A8E0S5B8</accession>